<dbReference type="Proteomes" id="UP000007815">
    <property type="component" value="Unassembled WGS sequence"/>
</dbReference>
<dbReference type="RefSeq" id="WP_003089882.1">
    <property type="nucleotide sequence ID" value="NZ_AJTZ01000005.1"/>
</dbReference>
<feature type="domain" description="Gram-positive cocci surface proteins LPxTG" evidence="9">
    <location>
        <begin position="483"/>
        <end position="514"/>
    </location>
</feature>
<evidence type="ECO:0000256" key="5">
    <source>
        <dbReference type="ARBA" id="ARBA00023088"/>
    </source>
</evidence>
<keyword evidence="2" id="KW-0134">Cell wall</keyword>
<keyword evidence="5" id="KW-0572">Peptidoglycan-anchor</keyword>
<dbReference type="InterPro" id="IPR011252">
    <property type="entry name" value="Fibrogen-bd_dom1"/>
</dbReference>
<dbReference type="Pfam" id="PF17961">
    <property type="entry name" value="Big_8"/>
    <property type="match status" value="1"/>
</dbReference>
<dbReference type="InterPro" id="IPR041033">
    <property type="entry name" value="SpaA_PFL_dom_1"/>
</dbReference>
<gene>
    <name evidence="10" type="ORF">SRA_08996</name>
</gene>
<evidence type="ECO:0000256" key="1">
    <source>
        <dbReference type="ARBA" id="ARBA00004168"/>
    </source>
</evidence>
<dbReference type="Gene3D" id="2.60.40.1280">
    <property type="match status" value="1"/>
</dbReference>
<evidence type="ECO:0000256" key="2">
    <source>
        <dbReference type="ARBA" id="ARBA00022512"/>
    </source>
</evidence>
<dbReference type="EMBL" id="AJTZ01000005">
    <property type="protein sequence ID" value="EJN94659.1"/>
    <property type="molecule type" value="Genomic_DNA"/>
</dbReference>
<feature type="transmembrane region" description="Helical" evidence="7">
    <location>
        <begin position="492"/>
        <end position="510"/>
    </location>
</feature>
<keyword evidence="7" id="KW-0472">Membrane</keyword>
<keyword evidence="3" id="KW-0964">Secreted</keyword>
<feature type="region of interest" description="Disordered" evidence="6">
    <location>
        <begin position="396"/>
        <end position="488"/>
    </location>
</feature>
<evidence type="ECO:0000256" key="3">
    <source>
        <dbReference type="ARBA" id="ARBA00022525"/>
    </source>
</evidence>
<dbReference type="InterPro" id="IPR008966">
    <property type="entry name" value="Adhesion_dom_sf"/>
</dbReference>
<dbReference type="SUPFAM" id="SSF49478">
    <property type="entry name" value="Cna protein B-type domain"/>
    <property type="match status" value="1"/>
</dbReference>
<dbReference type="Gene3D" id="2.60.40.10">
    <property type="entry name" value="Immunoglobulins"/>
    <property type="match status" value="1"/>
</dbReference>
<keyword evidence="4 8" id="KW-0732">Signal</keyword>
<dbReference type="Pfam" id="PF00746">
    <property type="entry name" value="Gram_pos_anchor"/>
    <property type="match status" value="1"/>
</dbReference>
<dbReference type="Pfam" id="PF17802">
    <property type="entry name" value="SpaA"/>
    <property type="match status" value="1"/>
</dbReference>
<keyword evidence="11" id="KW-1185">Reference proteome</keyword>
<dbReference type="InterPro" id="IPR041171">
    <property type="entry name" value="SDR_Ig"/>
</dbReference>
<evidence type="ECO:0000256" key="6">
    <source>
        <dbReference type="SAM" id="MobiDB-lite"/>
    </source>
</evidence>
<feature type="compositionally biased region" description="Low complexity" evidence="6">
    <location>
        <begin position="442"/>
        <end position="473"/>
    </location>
</feature>
<dbReference type="InterPro" id="IPR019931">
    <property type="entry name" value="LPXTG_anchor"/>
</dbReference>
<feature type="chain" id="PRO_5045552992" evidence="8">
    <location>
        <begin position="23"/>
        <end position="514"/>
    </location>
</feature>
<accession>A0ABN0GVW8</accession>
<proteinExistence type="predicted"/>
<feature type="compositionally biased region" description="Low complexity" evidence="6">
    <location>
        <begin position="406"/>
        <end position="434"/>
    </location>
</feature>
<feature type="signal peptide" evidence="8">
    <location>
        <begin position="1"/>
        <end position="22"/>
    </location>
</feature>
<organism evidence="10 11">
    <name type="scientific">Streptococcus ratti FA-1 = DSM 20564</name>
    <dbReference type="NCBI Taxonomy" id="699248"/>
    <lineage>
        <taxon>Bacteria</taxon>
        <taxon>Bacillati</taxon>
        <taxon>Bacillota</taxon>
        <taxon>Bacilli</taxon>
        <taxon>Lactobacillales</taxon>
        <taxon>Streptococcaceae</taxon>
        <taxon>Streptococcus</taxon>
    </lineage>
</organism>
<reference evidence="10 11" key="1">
    <citation type="submission" date="2009-12" db="EMBL/GenBank/DDBJ databases">
        <authorList>
            <person name="Lefebure T."/>
            <person name="Cornejo O.E."/>
            <person name="Pavinski Bitar P.D."/>
            <person name="Lang P."/>
            <person name="Stanhope M.J."/>
        </authorList>
    </citation>
    <scope>NUCLEOTIDE SEQUENCE [LARGE SCALE GENOMIC DNA]</scope>
    <source>
        <strain evidence="10 11">FA-1</strain>
    </source>
</reference>
<evidence type="ECO:0000313" key="11">
    <source>
        <dbReference type="Proteomes" id="UP000007815"/>
    </source>
</evidence>
<evidence type="ECO:0000313" key="10">
    <source>
        <dbReference type="EMBL" id="EJN94659.1"/>
    </source>
</evidence>
<dbReference type="InterPro" id="IPR013783">
    <property type="entry name" value="Ig-like_fold"/>
</dbReference>
<protein>
    <submittedName>
        <fullName evidence="10">Collagen-binding A protein-like protein</fullName>
    </submittedName>
</protein>
<comment type="caution">
    <text evidence="10">The sequence shown here is derived from an EMBL/GenBank/DDBJ whole genome shotgun (WGS) entry which is preliminary data.</text>
</comment>
<dbReference type="NCBIfam" id="TIGR01167">
    <property type="entry name" value="LPXTG_anchor"/>
    <property type="match status" value="1"/>
</dbReference>
<dbReference type="Gene3D" id="2.60.40.740">
    <property type="match status" value="1"/>
</dbReference>
<evidence type="ECO:0000259" key="9">
    <source>
        <dbReference type="PROSITE" id="PS50847"/>
    </source>
</evidence>
<sequence>MKRCLKCLLAIVAFLGLVIAFSKETTVEAKTVDITVTNSSLSHTEITGSNTTTMSMDFSVPNEAVAGDTTTITLPNELTFNRNQSFNVTDANGTVVATAVIDSASKTLTMTYSSYVNTHDNVTGTLNFQVKVDKTVVTGDTTIPAKVQVGNNEITVGSGSIGYGVGSGDADLDFYKYGYVNYDENEITYVIVVNTSNASASNVVITDELKSAGLSYIDGSFSIRTGNWYKNASNQWSLGNPSNVTANYSANVSGNSFTLNLGNITQGFSISYKVSIDRPLVNGEKLVNTATATSTEKGSISANNTVVYQAASGTASGYNYSLTIAKKDKDGNVLAGAEFTVTRKSTGEVVGTVTTDATGSATISGLLSDDYIITETKAPDGYKLASPVTAKADNSTVTIVDEKDSPTTTTTTEEPTTTTNETTSTTEEPSTTEPTTEKETTTEVSNATTEGTTTAKDATTTQAAAATTSSQSTAKKRAVKHGLPSTGSENNVLPMVLGLVIVSGAGMFYYRKQR</sequence>
<comment type="subcellular location">
    <subcellularLocation>
        <location evidence="1">Secreted</location>
        <location evidence="1">Cell wall</location>
        <topology evidence="1">Peptidoglycan-anchor</topology>
    </subcellularLocation>
</comment>
<dbReference type="PROSITE" id="PS50847">
    <property type="entry name" value="GRAM_POS_ANCHORING"/>
    <property type="match status" value="1"/>
</dbReference>
<evidence type="ECO:0000256" key="8">
    <source>
        <dbReference type="SAM" id="SignalP"/>
    </source>
</evidence>
<keyword evidence="7" id="KW-0812">Transmembrane</keyword>
<dbReference type="SUPFAM" id="SSF49401">
    <property type="entry name" value="Bacterial adhesins"/>
    <property type="match status" value="2"/>
</dbReference>
<name>A0ABN0GVW8_STRRT</name>
<evidence type="ECO:0000256" key="4">
    <source>
        <dbReference type="ARBA" id="ARBA00022729"/>
    </source>
</evidence>
<keyword evidence="7" id="KW-1133">Transmembrane helix</keyword>
<evidence type="ECO:0000256" key="7">
    <source>
        <dbReference type="SAM" id="Phobius"/>
    </source>
</evidence>